<dbReference type="InterPro" id="IPR018097">
    <property type="entry name" value="EGF_Ca-bd_CS"/>
</dbReference>
<keyword evidence="9" id="KW-0325">Glycoprotein</keyword>
<gene>
    <name evidence="13" type="ORF">J437_LFUL016428</name>
</gene>
<keyword evidence="14" id="KW-1185">Reference proteome</keyword>
<proteinExistence type="predicted"/>
<dbReference type="Pfam" id="PF00560">
    <property type="entry name" value="LRR_1"/>
    <property type="match status" value="1"/>
</dbReference>
<keyword evidence="7" id="KW-0677">Repeat</keyword>
<feature type="compositionally biased region" description="Basic and acidic residues" evidence="11">
    <location>
        <begin position="708"/>
        <end position="728"/>
    </location>
</feature>
<dbReference type="PANTHER" id="PTHR45836:SF4">
    <property type="entry name" value="PROTEIN SLIT"/>
    <property type="match status" value="1"/>
</dbReference>
<dbReference type="SMART" id="SM00369">
    <property type="entry name" value="LRR_TYP"/>
    <property type="match status" value="6"/>
</dbReference>
<dbReference type="Gene3D" id="3.80.10.10">
    <property type="entry name" value="Ribonuclease Inhibitor"/>
    <property type="match status" value="3"/>
</dbReference>
<dbReference type="FunFam" id="3.80.10.10:FF:000002">
    <property type="entry name" value="Slit guidance ligand 2"/>
    <property type="match status" value="1"/>
</dbReference>
<feature type="disulfide bond" evidence="10">
    <location>
        <begin position="535"/>
        <end position="544"/>
    </location>
</feature>
<evidence type="ECO:0000256" key="1">
    <source>
        <dbReference type="ARBA" id="ARBA00004613"/>
    </source>
</evidence>
<feature type="domain" description="EGF-like" evidence="12">
    <location>
        <begin position="508"/>
        <end position="545"/>
    </location>
</feature>
<dbReference type="InterPro" id="IPR000372">
    <property type="entry name" value="LRRNT"/>
</dbReference>
<dbReference type="InterPro" id="IPR000152">
    <property type="entry name" value="EGF-type_Asp/Asn_hydroxyl_site"/>
</dbReference>
<evidence type="ECO:0000313" key="13">
    <source>
        <dbReference type="EMBL" id="KAG8235957.1"/>
    </source>
</evidence>
<protein>
    <recommendedName>
        <fullName evidence="12">EGF-like domain-containing protein</fullName>
    </recommendedName>
</protein>
<evidence type="ECO:0000313" key="14">
    <source>
        <dbReference type="Proteomes" id="UP000792457"/>
    </source>
</evidence>
<feature type="disulfide bond" evidence="10">
    <location>
        <begin position="573"/>
        <end position="582"/>
    </location>
</feature>
<dbReference type="InterPro" id="IPR001611">
    <property type="entry name" value="Leu-rich_rpt"/>
</dbReference>
<dbReference type="PROSITE" id="PS51450">
    <property type="entry name" value="LRR"/>
    <property type="match status" value="3"/>
</dbReference>
<dbReference type="Proteomes" id="UP000792457">
    <property type="component" value="Unassembled WGS sequence"/>
</dbReference>
<dbReference type="PROSITE" id="PS50026">
    <property type="entry name" value="EGF_3"/>
    <property type="match status" value="4"/>
</dbReference>
<dbReference type="SUPFAM" id="SSF52058">
    <property type="entry name" value="L domain-like"/>
    <property type="match status" value="2"/>
</dbReference>
<dbReference type="GO" id="GO:0008201">
    <property type="term" value="F:heparin binding"/>
    <property type="evidence" value="ECO:0007669"/>
    <property type="project" value="TreeGrafter"/>
</dbReference>
<organism evidence="13 14">
    <name type="scientific">Ladona fulva</name>
    <name type="common">Scarce chaser dragonfly</name>
    <name type="synonym">Libellula fulva</name>
    <dbReference type="NCBI Taxonomy" id="123851"/>
    <lineage>
        <taxon>Eukaryota</taxon>
        <taxon>Metazoa</taxon>
        <taxon>Ecdysozoa</taxon>
        <taxon>Arthropoda</taxon>
        <taxon>Hexapoda</taxon>
        <taxon>Insecta</taxon>
        <taxon>Pterygota</taxon>
        <taxon>Palaeoptera</taxon>
        <taxon>Odonata</taxon>
        <taxon>Epiprocta</taxon>
        <taxon>Anisoptera</taxon>
        <taxon>Libelluloidea</taxon>
        <taxon>Libellulidae</taxon>
        <taxon>Ladona</taxon>
    </lineage>
</organism>
<dbReference type="PROSITE" id="PS01186">
    <property type="entry name" value="EGF_2"/>
    <property type="match status" value="4"/>
</dbReference>
<dbReference type="PANTHER" id="PTHR45836">
    <property type="entry name" value="SLIT HOMOLOG"/>
    <property type="match status" value="1"/>
</dbReference>
<evidence type="ECO:0000256" key="6">
    <source>
        <dbReference type="ARBA" id="ARBA00022729"/>
    </source>
</evidence>
<dbReference type="GO" id="GO:0007411">
    <property type="term" value="P:axon guidance"/>
    <property type="evidence" value="ECO:0007669"/>
    <property type="project" value="TreeGrafter"/>
</dbReference>
<feature type="compositionally biased region" description="Polar residues" evidence="11">
    <location>
        <begin position="664"/>
        <end position="682"/>
    </location>
</feature>
<keyword evidence="8 10" id="KW-1015">Disulfide bond</keyword>
<evidence type="ECO:0000256" key="7">
    <source>
        <dbReference type="ARBA" id="ARBA00022737"/>
    </source>
</evidence>
<dbReference type="FunFam" id="2.10.25.10:FF:000054">
    <property type="entry name" value="Slit guidance ligand 2"/>
    <property type="match status" value="1"/>
</dbReference>
<keyword evidence="5" id="KW-0433">Leucine-rich repeat</keyword>
<comment type="caution">
    <text evidence="10">Lacks conserved residue(s) required for the propagation of feature annotation.</text>
</comment>
<feature type="disulfide bond" evidence="10">
    <location>
        <begin position="613"/>
        <end position="622"/>
    </location>
</feature>
<feature type="domain" description="EGF-like" evidence="12">
    <location>
        <begin position="547"/>
        <end position="583"/>
    </location>
</feature>
<evidence type="ECO:0000256" key="10">
    <source>
        <dbReference type="PROSITE-ProRule" id="PRU00076"/>
    </source>
</evidence>
<feature type="disulfide bond" evidence="10">
    <location>
        <begin position="496"/>
        <end position="505"/>
    </location>
</feature>
<dbReference type="GO" id="GO:0005509">
    <property type="term" value="F:calcium ion binding"/>
    <property type="evidence" value="ECO:0007669"/>
    <property type="project" value="InterPro"/>
</dbReference>
<dbReference type="SMART" id="SM00013">
    <property type="entry name" value="LRRNT"/>
    <property type="match status" value="2"/>
</dbReference>
<dbReference type="InterPro" id="IPR000483">
    <property type="entry name" value="Cys-rich_flank_reg_C"/>
</dbReference>
<keyword evidence="4 10" id="KW-0245">EGF-like domain</keyword>
<dbReference type="GO" id="GO:0071944">
    <property type="term" value="C:cell periphery"/>
    <property type="evidence" value="ECO:0007669"/>
    <property type="project" value="UniProtKB-ARBA"/>
</dbReference>
<dbReference type="FunFam" id="2.10.25.10:FF:000587">
    <property type="entry name" value="Slit 2"/>
    <property type="match status" value="1"/>
</dbReference>
<dbReference type="InterPro" id="IPR013032">
    <property type="entry name" value="EGF-like_CS"/>
</dbReference>
<dbReference type="InterPro" id="IPR003591">
    <property type="entry name" value="Leu-rich_rpt_typical-subtyp"/>
</dbReference>
<evidence type="ECO:0000256" key="3">
    <source>
        <dbReference type="ARBA" id="ARBA00022525"/>
    </source>
</evidence>
<dbReference type="Pfam" id="PF12661">
    <property type="entry name" value="hEGF"/>
    <property type="match status" value="1"/>
</dbReference>
<feature type="compositionally biased region" description="Basic and acidic residues" evidence="11">
    <location>
        <begin position="746"/>
        <end position="773"/>
    </location>
</feature>
<name>A0A8K0P7G6_LADFU</name>
<evidence type="ECO:0000256" key="4">
    <source>
        <dbReference type="ARBA" id="ARBA00022536"/>
    </source>
</evidence>
<evidence type="ECO:0000256" key="9">
    <source>
        <dbReference type="ARBA" id="ARBA00023180"/>
    </source>
</evidence>
<dbReference type="Gene3D" id="2.10.25.10">
    <property type="entry name" value="Laminin"/>
    <property type="match status" value="4"/>
</dbReference>
<keyword evidence="6" id="KW-0732">Signal</keyword>
<dbReference type="EMBL" id="KZ308973">
    <property type="protein sequence ID" value="KAG8235957.1"/>
    <property type="molecule type" value="Genomic_DNA"/>
</dbReference>
<evidence type="ECO:0000256" key="2">
    <source>
        <dbReference type="ARBA" id="ARBA00022473"/>
    </source>
</evidence>
<reference evidence="13" key="2">
    <citation type="submission" date="2017-10" db="EMBL/GenBank/DDBJ databases">
        <title>Ladona fulva Genome sequencing and assembly.</title>
        <authorList>
            <person name="Murali S."/>
            <person name="Richards S."/>
            <person name="Bandaranaike D."/>
            <person name="Bellair M."/>
            <person name="Blankenburg K."/>
            <person name="Chao H."/>
            <person name="Dinh H."/>
            <person name="Doddapaneni H."/>
            <person name="Dugan-Rocha S."/>
            <person name="Elkadiri S."/>
            <person name="Gnanaolivu R."/>
            <person name="Hernandez B."/>
            <person name="Skinner E."/>
            <person name="Javaid M."/>
            <person name="Lee S."/>
            <person name="Li M."/>
            <person name="Ming W."/>
            <person name="Munidasa M."/>
            <person name="Muniz J."/>
            <person name="Nguyen L."/>
            <person name="Hughes D."/>
            <person name="Osuji N."/>
            <person name="Pu L.-L."/>
            <person name="Puazo M."/>
            <person name="Qu C."/>
            <person name="Quiroz J."/>
            <person name="Raj R."/>
            <person name="Weissenberger G."/>
            <person name="Xin Y."/>
            <person name="Zou X."/>
            <person name="Han Y."/>
            <person name="Worley K."/>
            <person name="Muzny D."/>
            <person name="Gibbs R."/>
        </authorList>
    </citation>
    <scope>NUCLEOTIDE SEQUENCE</scope>
    <source>
        <strain evidence="13">Sampled in the wild</strain>
    </source>
</reference>
<reference evidence="13" key="1">
    <citation type="submission" date="2013-04" db="EMBL/GenBank/DDBJ databases">
        <authorList>
            <person name="Qu J."/>
            <person name="Murali S.C."/>
            <person name="Bandaranaike D."/>
            <person name="Bellair M."/>
            <person name="Blankenburg K."/>
            <person name="Chao H."/>
            <person name="Dinh H."/>
            <person name="Doddapaneni H."/>
            <person name="Downs B."/>
            <person name="Dugan-Rocha S."/>
            <person name="Elkadiri S."/>
            <person name="Gnanaolivu R.D."/>
            <person name="Hernandez B."/>
            <person name="Javaid M."/>
            <person name="Jayaseelan J.C."/>
            <person name="Lee S."/>
            <person name="Li M."/>
            <person name="Ming W."/>
            <person name="Munidasa M."/>
            <person name="Muniz J."/>
            <person name="Nguyen L."/>
            <person name="Ongeri F."/>
            <person name="Osuji N."/>
            <person name="Pu L.-L."/>
            <person name="Puazo M."/>
            <person name="Qu C."/>
            <person name="Quiroz J."/>
            <person name="Raj R."/>
            <person name="Weissenberger G."/>
            <person name="Xin Y."/>
            <person name="Zou X."/>
            <person name="Han Y."/>
            <person name="Richards S."/>
            <person name="Worley K."/>
            <person name="Muzny D."/>
            <person name="Gibbs R."/>
        </authorList>
    </citation>
    <scope>NUCLEOTIDE SEQUENCE</scope>
    <source>
        <strain evidence="13">Sampled in the wild</strain>
    </source>
</reference>
<dbReference type="FunFam" id="2.10.25.10:FF:000142">
    <property type="entry name" value="Crumbs cell polarity complex component 2"/>
    <property type="match status" value="1"/>
</dbReference>
<comment type="caution">
    <text evidence="13">The sequence shown here is derived from an EMBL/GenBank/DDBJ whole genome shotgun (WGS) entry which is preliminary data.</text>
</comment>
<dbReference type="Pfam" id="PF01463">
    <property type="entry name" value="LRRCT"/>
    <property type="match status" value="3"/>
</dbReference>
<dbReference type="SMART" id="SM00179">
    <property type="entry name" value="EGF_CA"/>
    <property type="match status" value="4"/>
</dbReference>
<dbReference type="PROSITE" id="PS01187">
    <property type="entry name" value="EGF_CA"/>
    <property type="match status" value="1"/>
</dbReference>
<dbReference type="SMART" id="SM00365">
    <property type="entry name" value="LRR_SD22"/>
    <property type="match status" value="5"/>
</dbReference>
<dbReference type="Pfam" id="PF00008">
    <property type="entry name" value="EGF"/>
    <property type="match status" value="3"/>
</dbReference>
<dbReference type="AlphaFoldDB" id="A0A8K0P7G6"/>
<dbReference type="PROSITE" id="PS00022">
    <property type="entry name" value="EGF_1"/>
    <property type="match status" value="5"/>
</dbReference>
<dbReference type="CDD" id="cd00054">
    <property type="entry name" value="EGF_CA"/>
    <property type="match status" value="4"/>
</dbReference>
<dbReference type="PROSITE" id="PS00010">
    <property type="entry name" value="ASX_HYDROXYL"/>
    <property type="match status" value="2"/>
</dbReference>
<feature type="region of interest" description="Disordered" evidence="11">
    <location>
        <begin position="794"/>
        <end position="814"/>
    </location>
</feature>
<accession>A0A8K0P7G6</accession>
<dbReference type="SMART" id="SM00181">
    <property type="entry name" value="EGF"/>
    <property type="match status" value="5"/>
</dbReference>
<dbReference type="SMART" id="SM00082">
    <property type="entry name" value="LRRCT"/>
    <property type="match status" value="3"/>
</dbReference>
<feature type="region of interest" description="Disordered" evidence="11">
    <location>
        <begin position="660"/>
        <end position="773"/>
    </location>
</feature>
<evidence type="ECO:0000256" key="11">
    <source>
        <dbReference type="SAM" id="MobiDB-lite"/>
    </source>
</evidence>
<dbReference type="FunFam" id="3.80.10.10:FF:000082">
    <property type="entry name" value="Leucine-rich repeat-containing 24"/>
    <property type="match status" value="1"/>
</dbReference>
<dbReference type="OrthoDB" id="283575at2759"/>
<feature type="domain" description="EGF-like" evidence="12">
    <location>
        <begin position="471"/>
        <end position="506"/>
    </location>
</feature>
<dbReference type="Pfam" id="PF01462">
    <property type="entry name" value="LRRNT"/>
    <property type="match status" value="2"/>
</dbReference>
<dbReference type="PRINTS" id="PR00019">
    <property type="entry name" value="LEURICHRPT"/>
</dbReference>
<dbReference type="GO" id="GO:0005576">
    <property type="term" value="C:extracellular region"/>
    <property type="evidence" value="ECO:0007669"/>
    <property type="project" value="UniProtKB-SubCell"/>
</dbReference>
<comment type="subcellular location">
    <subcellularLocation>
        <location evidence="1">Secreted</location>
    </subcellularLocation>
</comment>
<dbReference type="InterPro" id="IPR032675">
    <property type="entry name" value="LRR_dom_sf"/>
</dbReference>
<keyword evidence="3" id="KW-0964">Secreted</keyword>
<feature type="compositionally biased region" description="Acidic residues" evidence="11">
    <location>
        <begin position="694"/>
        <end position="707"/>
    </location>
</feature>
<dbReference type="GO" id="GO:0048495">
    <property type="term" value="F:Roundabout binding"/>
    <property type="evidence" value="ECO:0007669"/>
    <property type="project" value="TreeGrafter"/>
</dbReference>
<sequence length="845" mass="94147">MLKEKPFLGHLARNPFICDCNLRWLSEYLHRNPIETSGARCEAPKRMQRRRIDAMRDEKFKCKGVAEELRTRLAGDCMVDVPCPNGCTCDGTSIDCSNRGLTEIPKDLPMYTTELLLNDNELGRIRADGLFARLPNLQRLDLSRNRVTGIEQGAFQGANRLTELVLAENKIREIHNKMFLGLTNLKSLSLFDNQITCVMPGSFDPLLNLKSLNLASNPFNCNCHLSWLADWLRKRDLQLYPSAMSSSLAALTPIIPPARCHSPTRVKDVPIHELPSHEFKCSNDNDQGCLGDDYCPPKCTCTGTVVRCSRSRLKEIPKGIPEDTTELYLDVNEIQQIQPERLSHLTSLTRLDLSNNQISMLSNFTFANLTRLSTLIISYNKLQCIQRDALAGLKSLRIISLHGNDISMIPNGTFNDLQSITHLWVKRDYVEPGIARCLEPHSMRDKLLLTTPASAFVCKGKVGIEVLAKCDACFTFPCSNGATCHPLPNRQYECECSPGYHGKHCQHLIDACYGNPCRNSGTCKVLEEGRFSCHCPDGFTGDRCQTNIDDCEGNKCENNATCVDLVQAYQCLCPPGYMGEYCEKKIPFCTKEFDPCKNGAKCVDNTSFYTCECTPGYTGQNCSINVDDCQAHLLSLNGCLRQLWVNHKLVDFQNAARQEKVTPGCSSPSHQHHTSAYSSSSTLHHHQQPHELVIGEDSDPWAEEEEEEVRRKGDDILNGRGMEMEEQRYQGVASPSRGGGGGGLGEMERRGGGLKVREGGISRRTGEARGGRTREDICQTGRHRCQRGICVSHQGTRSGHRDGGGGGRGGNGGYTCKCRNSWSGRYCEKGKAPSFKNNQKEIRER</sequence>
<feature type="domain" description="EGF-like" evidence="12">
    <location>
        <begin position="585"/>
        <end position="623"/>
    </location>
</feature>
<dbReference type="SUPFAM" id="SSF57196">
    <property type="entry name" value="EGF/Laminin"/>
    <property type="match status" value="4"/>
</dbReference>
<evidence type="ECO:0000256" key="8">
    <source>
        <dbReference type="ARBA" id="ARBA00023157"/>
    </source>
</evidence>
<dbReference type="Pfam" id="PF13855">
    <property type="entry name" value="LRR_8"/>
    <property type="match status" value="2"/>
</dbReference>
<dbReference type="InterPro" id="IPR000742">
    <property type="entry name" value="EGF"/>
</dbReference>
<dbReference type="InterPro" id="IPR051355">
    <property type="entry name" value="Notch/Slit_guidance"/>
</dbReference>
<feature type="compositionally biased region" description="Gly residues" evidence="11">
    <location>
        <begin position="804"/>
        <end position="813"/>
    </location>
</feature>
<evidence type="ECO:0000259" key="12">
    <source>
        <dbReference type="PROSITE" id="PS50026"/>
    </source>
</evidence>
<dbReference type="FunFam" id="2.10.25.10:FF:000053">
    <property type="entry name" value="Slit guidance ligand 2"/>
    <property type="match status" value="1"/>
</dbReference>
<evidence type="ECO:0000256" key="5">
    <source>
        <dbReference type="ARBA" id="ARBA00022614"/>
    </source>
</evidence>
<keyword evidence="2" id="KW-0217">Developmental protein</keyword>
<dbReference type="InterPro" id="IPR001881">
    <property type="entry name" value="EGF-like_Ca-bd_dom"/>
</dbReference>